<protein>
    <submittedName>
        <fullName evidence="1">Uncharacterized protein</fullName>
    </submittedName>
</protein>
<comment type="caution">
    <text evidence="1">The sequence shown here is derived from an EMBL/GenBank/DDBJ whole genome shotgun (WGS) entry which is preliminary data.</text>
</comment>
<gene>
    <name evidence="1" type="ORF">Adt_40184</name>
</gene>
<dbReference type="Proteomes" id="UP001604336">
    <property type="component" value="Unassembled WGS sequence"/>
</dbReference>
<dbReference type="EMBL" id="JBFOLK010000012">
    <property type="protein sequence ID" value="KAL2472048.1"/>
    <property type="molecule type" value="Genomic_DNA"/>
</dbReference>
<dbReference type="PANTHER" id="PTHR43580:SF2">
    <property type="entry name" value="CYTOKINE-LIKE NUCLEAR FACTOR N-PAC"/>
    <property type="match status" value="1"/>
</dbReference>
<evidence type="ECO:0000313" key="1">
    <source>
        <dbReference type="EMBL" id="KAL2472048.1"/>
    </source>
</evidence>
<evidence type="ECO:0000313" key="2">
    <source>
        <dbReference type="Proteomes" id="UP001604336"/>
    </source>
</evidence>
<dbReference type="AlphaFoldDB" id="A0ABD1Q780"/>
<dbReference type="Gene3D" id="1.10.1040.10">
    <property type="entry name" value="N-(1-d-carboxylethyl)-l-norvaline Dehydrogenase, domain 2"/>
    <property type="match status" value="1"/>
</dbReference>
<sequence>MIQRRRHGKWRNRTVKQRKLEKRRSKDFFRRLVNKLKGWHRETGDAMKHKFGMADTDEDDPNLRFYLGDVGNGAALKLDVNMIMESVMASFSEELLFNEKVELDLSKLVEANKPMA</sequence>
<organism evidence="1 2">
    <name type="scientific">Abeliophyllum distichum</name>
    <dbReference type="NCBI Taxonomy" id="126358"/>
    <lineage>
        <taxon>Eukaryota</taxon>
        <taxon>Viridiplantae</taxon>
        <taxon>Streptophyta</taxon>
        <taxon>Embryophyta</taxon>
        <taxon>Tracheophyta</taxon>
        <taxon>Spermatophyta</taxon>
        <taxon>Magnoliopsida</taxon>
        <taxon>eudicotyledons</taxon>
        <taxon>Gunneridae</taxon>
        <taxon>Pentapetalae</taxon>
        <taxon>asterids</taxon>
        <taxon>lamiids</taxon>
        <taxon>Lamiales</taxon>
        <taxon>Oleaceae</taxon>
        <taxon>Forsythieae</taxon>
        <taxon>Abeliophyllum</taxon>
    </lineage>
</organism>
<name>A0ABD1Q780_9LAMI</name>
<keyword evidence="2" id="KW-1185">Reference proteome</keyword>
<reference evidence="2" key="1">
    <citation type="submission" date="2024-07" db="EMBL/GenBank/DDBJ databases">
        <title>Two chromosome-level genome assemblies of Korean endemic species Abeliophyllum distichum and Forsythia ovata (Oleaceae).</title>
        <authorList>
            <person name="Jang H."/>
        </authorList>
    </citation>
    <scope>NUCLEOTIDE SEQUENCE [LARGE SCALE GENOMIC DNA]</scope>
</reference>
<accession>A0ABD1Q780</accession>
<dbReference type="InterPro" id="IPR051265">
    <property type="entry name" value="HIBADH-related_NP60_sf"/>
</dbReference>
<proteinExistence type="predicted"/>
<dbReference type="PANTHER" id="PTHR43580">
    <property type="entry name" value="OXIDOREDUCTASE GLYR1-RELATED"/>
    <property type="match status" value="1"/>
</dbReference>
<dbReference type="InterPro" id="IPR013328">
    <property type="entry name" value="6PGD_dom2"/>
</dbReference>